<protein>
    <submittedName>
        <fullName evidence="3">Uncharacterized protein</fullName>
    </submittedName>
</protein>
<dbReference type="OrthoDB" id="10060240at2759"/>
<reference evidence="3" key="1">
    <citation type="submission" date="2021-02" db="EMBL/GenBank/DDBJ databases">
        <authorList>
            <person name="Nowell W R."/>
        </authorList>
    </citation>
    <scope>NUCLEOTIDE SEQUENCE</scope>
    <source>
        <strain evidence="3">Ploen Becks lab</strain>
    </source>
</reference>
<gene>
    <name evidence="3" type="ORF">OXX778_LOCUS4202</name>
</gene>
<keyword evidence="4" id="KW-1185">Reference proteome</keyword>
<evidence type="ECO:0000313" key="4">
    <source>
        <dbReference type="Proteomes" id="UP000663879"/>
    </source>
</evidence>
<feature type="coiled-coil region" evidence="1">
    <location>
        <begin position="147"/>
        <end position="185"/>
    </location>
</feature>
<sequence length="269" mass="31701">MKFFKRNQSKSAHNIQAENADFEFSVNENERRTQSNLSNGRNTSSTIDSLDTDTQTVLLKTFETFYEQESEAMITALEESREEIKNSMLDLFYEQEHFKEELVKASEGRYTFKRKKENLIPLAEHLRRKKGLSRNTNSGTPNEDEINRAEKEAVEKYMRKKERQKQAETNRLAREKTEIEAETQKILTKLNEMDLNKEKERQRQLEKLQAKLKPKPLQKDDQVVATEIMENYQESTIAFERGQKLQLQKFQARLSARKADNRNISLIDI</sequence>
<dbReference type="Proteomes" id="UP000663879">
    <property type="component" value="Unassembled WGS sequence"/>
</dbReference>
<accession>A0A813PV83</accession>
<dbReference type="EMBL" id="CAJNOC010000403">
    <property type="protein sequence ID" value="CAF0756565.1"/>
    <property type="molecule type" value="Genomic_DNA"/>
</dbReference>
<name>A0A813PV83_9BILA</name>
<dbReference type="AlphaFoldDB" id="A0A813PV83"/>
<proteinExistence type="predicted"/>
<evidence type="ECO:0000256" key="2">
    <source>
        <dbReference type="SAM" id="MobiDB-lite"/>
    </source>
</evidence>
<evidence type="ECO:0000313" key="3">
    <source>
        <dbReference type="EMBL" id="CAF0756565.1"/>
    </source>
</evidence>
<feature type="region of interest" description="Disordered" evidence="2">
    <location>
        <begin position="21"/>
        <end position="49"/>
    </location>
</feature>
<evidence type="ECO:0000256" key="1">
    <source>
        <dbReference type="SAM" id="Coils"/>
    </source>
</evidence>
<keyword evidence="1" id="KW-0175">Coiled coil</keyword>
<comment type="caution">
    <text evidence="3">The sequence shown here is derived from an EMBL/GenBank/DDBJ whole genome shotgun (WGS) entry which is preliminary data.</text>
</comment>
<organism evidence="3 4">
    <name type="scientific">Brachionus calyciflorus</name>
    <dbReference type="NCBI Taxonomy" id="104777"/>
    <lineage>
        <taxon>Eukaryota</taxon>
        <taxon>Metazoa</taxon>
        <taxon>Spiralia</taxon>
        <taxon>Gnathifera</taxon>
        <taxon>Rotifera</taxon>
        <taxon>Eurotatoria</taxon>
        <taxon>Monogononta</taxon>
        <taxon>Pseudotrocha</taxon>
        <taxon>Ploima</taxon>
        <taxon>Brachionidae</taxon>
        <taxon>Brachionus</taxon>
    </lineage>
</organism>